<comment type="similarity">
    <text evidence="1">Belongs to the short-chain dehydrogenases/reductases (SDR) family.</text>
</comment>
<dbReference type="SMART" id="SM00822">
    <property type="entry name" value="PKS_KR"/>
    <property type="match status" value="1"/>
</dbReference>
<organism evidence="5 6">
    <name type="scientific">SAR86 cluster bacterium</name>
    <dbReference type="NCBI Taxonomy" id="2030880"/>
    <lineage>
        <taxon>Bacteria</taxon>
        <taxon>Pseudomonadati</taxon>
        <taxon>Pseudomonadota</taxon>
        <taxon>Gammaproteobacteria</taxon>
        <taxon>SAR86 cluster</taxon>
    </lineage>
</organism>
<accession>A0A972VYY3</accession>
<feature type="domain" description="Ketoreductase" evidence="4">
    <location>
        <begin position="5"/>
        <end position="186"/>
    </location>
</feature>
<dbReference type="InterPro" id="IPR020904">
    <property type="entry name" value="Sc_DH/Rdtase_CS"/>
</dbReference>
<dbReference type="InterPro" id="IPR036291">
    <property type="entry name" value="NAD(P)-bd_dom_sf"/>
</dbReference>
<dbReference type="NCBIfam" id="NF005559">
    <property type="entry name" value="PRK07231.1"/>
    <property type="match status" value="1"/>
</dbReference>
<keyword evidence="2 5" id="KW-0560">Oxidoreductase</keyword>
<dbReference type="FunFam" id="3.40.50.720:FF:000084">
    <property type="entry name" value="Short-chain dehydrogenase reductase"/>
    <property type="match status" value="1"/>
</dbReference>
<dbReference type="Pfam" id="PF13561">
    <property type="entry name" value="adh_short_C2"/>
    <property type="match status" value="1"/>
</dbReference>
<dbReference type="InterPro" id="IPR002347">
    <property type="entry name" value="SDR_fam"/>
</dbReference>
<dbReference type="EMBL" id="JABMOJ010000353">
    <property type="protein sequence ID" value="NQV65592.1"/>
    <property type="molecule type" value="Genomic_DNA"/>
</dbReference>
<dbReference type="PROSITE" id="PS00061">
    <property type="entry name" value="ADH_SHORT"/>
    <property type="match status" value="1"/>
</dbReference>
<gene>
    <name evidence="5" type="ORF">HQ497_09525</name>
</gene>
<dbReference type="InterPro" id="IPR057326">
    <property type="entry name" value="KR_dom"/>
</dbReference>
<dbReference type="Proteomes" id="UP000754644">
    <property type="component" value="Unassembled WGS sequence"/>
</dbReference>
<protein>
    <submittedName>
        <fullName evidence="5">Glucose 1-dehydrogenase</fullName>
        <ecNumber evidence="5">1.1.1.47</ecNumber>
    </submittedName>
</protein>
<evidence type="ECO:0000313" key="5">
    <source>
        <dbReference type="EMBL" id="NQV65592.1"/>
    </source>
</evidence>
<dbReference type="PANTHER" id="PTHR24321">
    <property type="entry name" value="DEHYDROGENASES, SHORT CHAIN"/>
    <property type="match status" value="1"/>
</dbReference>
<evidence type="ECO:0000256" key="1">
    <source>
        <dbReference type="ARBA" id="ARBA00006484"/>
    </source>
</evidence>
<dbReference type="SUPFAM" id="SSF51735">
    <property type="entry name" value="NAD(P)-binding Rossmann-fold domains"/>
    <property type="match status" value="1"/>
</dbReference>
<evidence type="ECO:0000256" key="2">
    <source>
        <dbReference type="ARBA" id="ARBA00023002"/>
    </source>
</evidence>
<reference evidence="5" key="1">
    <citation type="submission" date="2020-05" db="EMBL/GenBank/DDBJ databases">
        <title>Sulfur intermediates as new biogeochemical hubs in an aquatic model microbial ecosystem.</title>
        <authorList>
            <person name="Vigneron A."/>
        </authorList>
    </citation>
    <scope>NUCLEOTIDE SEQUENCE</scope>
    <source>
        <strain evidence="5">Bin.250</strain>
    </source>
</reference>
<dbReference type="EC" id="1.1.1.47" evidence="5"/>
<evidence type="ECO:0000256" key="3">
    <source>
        <dbReference type="ARBA" id="ARBA00023027"/>
    </source>
</evidence>
<sequence>MLSNKVILVTGGASGIGLATCEHLLLSGARVVLWDIDGGEVGAAVKNIDASGQRCHGFMVDVTNAKQVETAMVDTLAAFGALHGAFNNAGIGSATRPLADMSEADFDAVLAVDLKGVWLCMKHELLHFREHGGVIVNNASVAGLVALAGQSAYVASKHGVIGLTKTAAVEYAAVGVRINAVCPGAVRTPILEHLAQAGIDETALAGMAPMGRIGNPDEIAKAVAWLLSAESSFVTGAAMPIDGGWTAQ</sequence>
<dbReference type="GO" id="GO:0047936">
    <property type="term" value="F:glucose 1-dehydrogenase [NAD(P)+] activity"/>
    <property type="evidence" value="ECO:0007669"/>
    <property type="project" value="UniProtKB-EC"/>
</dbReference>
<dbReference type="PANTHER" id="PTHR24321:SF8">
    <property type="entry name" value="ESTRADIOL 17-BETA-DEHYDROGENASE 8-RELATED"/>
    <property type="match status" value="1"/>
</dbReference>
<dbReference type="AlphaFoldDB" id="A0A972VYY3"/>
<evidence type="ECO:0000313" key="6">
    <source>
        <dbReference type="Proteomes" id="UP000754644"/>
    </source>
</evidence>
<dbReference type="PRINTS" id="PR00081">
    <property type="entry name" value="GDHRDH"/>
</dbReference>
<proteinExistence type="inferred from homology"/>
<comment type="caution">
    <text evidence="5">The sequence shown here is derived from an EMBL/GenBank/DDBJ whole genome shotgun (WGS) entry which is preliminary data.</text>
</comment>
<dbReference type="PRINTS" id="PR00080">
    <property type="entry name" value="SDRFAMILY"/>
</dbReference>
<dbReference type="Gene3D" id="3.40.50.720">
    <property type="entry name" value="NAD(P)-binding Rossmann-like Domain"/>
    <property type="match status" value="1"/>
</dbReference>
<name>A0A972VYY3_9GAMM</name>
<keyword evidence="3" id="KW-0520">NAD</keyword>
<dbReference type="CDD" id="cd05233">
    <property type="entry name" value="SDR_c"/>
    <property type="match status" value="1"/>
</dbReference>
<evidence type="ECO:0000259" key="4">
    <source>
        <dbReference type="SMART" id="SM00822"/>
    </source>
</evidence>